<sequence>MEPTVGDSRNQRGEIEKQTGTGADEREKKVKVIFCDGRDVEGFWKNPPFEFKFQHKKTI</sequence>
<feature type="compositionally biased region" description="Basic and acidic residues" evidence="1">
    <location>
        <begin position="9"/>
        <end position="27"/>
    </location>
</feature>
<comment type="caution">
    <text evidence="2">The sequence shown here is derived from an EMBL/GenBank/DDBJ whole genome shotgun (WGS) entry which is preliminary data.</text>
</comment>
<proteinExistence type="predicted"/>
<accession>N1U2H5</accession>
<evidence type="ECO:0000256" key="1">
    <source>
        <dbReference type="SAM" id="MobiDB-lite"/>
    </source>
</evidence>
<organism evidence="2 3">
    <name type="scientific">Leptospira weilii str. Ecochallenge</name>
    <dbReference type="NCBI Taxonomy" id="1049986"/>
    <lineage>
        <taxon>Bacteria</taxon>
        <taxon>Pseudomonadati</taxon>
        <taxon>Spirochaetota</taxon>
        <taxon>Spirochaetia</taxon>
        <taxon>Leptospirales</taxon>
        <taxon>Leptospiraceae</taxon>
        <taxon>Leptospira</taxon>
    </lineage>
</organism>
<protein>
    <submittedName>
        <fullName evidence="2">Uncharacterized protein</fullName>
    </submittedName>
</protein>
<dbReference type="Proteomes" id="UP000012249">
    <property type="component" value="Unassembled WGS sequence"/>
</dbReference>
<gene>
    <name evidence="2" type="ORF">LEP1GSC043_1400</name>
</gene>
<name>N1U2H5_9LEPT</name>
<evidence type="ECO:0000313" key="2">
    <source>
        <dbReference type="EMBL" id="EMY12109.1"/>
    </source>
</evidence>
<evidence type="ECO:0000313" key="3">
    <source>
        <dbReference type="Proteomes" id="UP000012249"/>
    </source>
</evidence>
<feature type="region of interest" description="Disordered" evidence="1">
    <location>
        <begin position="1"/>
        <end position="27"/>
    </location>
</feature>
<dbReference type="AlphaFoldDB" id="N1U2H5"/>
<dbReference type="EMBL" id="AHMI02000320">
    <property type="protein sequence ID" value="EMY12109.1"/>
    <property type="molecule type" value="Genomic_DNA"/>
</dbReference>
<reference evidence="2 3" key="1">
    <citation type="submission" date="2013-02" db="EMBL/GenBank/DDBJ databases">
        <authorList>
            <person name="Harkins D.M."/>
            <person name="Durkin A.S."/>
            <person name="Brinkac L.M."/>
            <person name="Haft D.H."/>
            <person name="Selengut J.D."/>
            <person name="Sanka R."/>
            <person name="DePew J."/>
            <person name="Purushe J."/>
            <person name="Haake D.A."/>
            <person name="Matsunaga J."/>
            <person name="Vinetz J.M."/>
            <person name="Sutton G.G."/>
            <person name="Nierman W.C."/>
            <person name="Fouts D.E."/>
        </authorList>
    </citation>
    <scope>NUCLEOTIDE SEQUENCE [LARGE SCALE GENOMIC DNA]</scope>
    <source>
        <strain evidence="2 3">Ecochallenge</strain>
    </source>
</reference>